<gene>
    <name evidence="2" type="ORF">Aph01nite_40440</name>
</gene>
<feature type="domain" description="DSBA-like thioredoxin" evidence="1">
    <location>
        <begin position="3"/>
        <end position="203"/>
    </location>
</feature>
<dbReference type="CDD" id="cd03024">
    <property type="entry name" value="DsbA_FrnE"/>
    <property type="match status" value="1"/>
</dbReference>
<dbReference type="GO" id="GO:0016491">
    <property type="term" value="F:oxidoreductase activity"/>
    <property type="evidence" value="ECO:0007669"/>
    <property type="project" value="InterPro"/>
</dbReference>
<dbReference type="SUPFAM" id="SSF52833">
    <property type="entry name" value="Thioredoxin-like"/>
    <property type="match status" value="1"/>
</dbReference>
<dbReference type="Gene3D" id="3.40.30.10">
    <property type="entry name" value="Glutaredoxin"/>
    <property type="match status" value="1"/>
</dbReference>
<evidence type="ECO:0000259" key="1">
    <source>
        <dbReference type="Pfam" id="PF01323"/>
    </source>
</evidence>
<dbReference type="Pfam" id="PF01323">
    <property type="entry name" value="DSBA"/>
    <property type="match status" value="1"/>
</dbReference>
<name>A0A919QDK5_9ACTN</name>
<dbReference type="EMBL" id="BOOA01000032">
    <property type="protein sequence ID" value="GIH25734.1"/>
    <property type="molecule type" value="Genomic_DNA"/>
</dbReference>
<evidence type="ECO:0000313" key="3">
    <source>
        <dbReference type="Proteomes" id="UP000640052"/>
    </source>
</evidence>
<sequence>MKIEIWADVTCPWCGLGNHRLKAALARFEHRDQVEVIHRSFQLDPSTPTGSTVPVFEMLTAKTGMSPAQIAAMTRRVEDMARAEGLSPYNVGGNNVGNTALAHEFLAYATEQGLHSEAWELVFDAYFGRSRSVFTLDDLVALGEEIGLDAAATRRALTEHRHRAQVEQDGAQARRLGATGVPFTVIDDRYGVSGAQDADTMLGILRQAWDAAHPVALTPVGGSAACGPDGCAIPG</sequence>
<accession>A0A919QDK5</accession>
<organism evidence="2 3">
    <name type="scientific">Acrocarpospora phusangensis</name>
    <dbReference type="NCBI Taxonomy" id="1070424"/>
    <lineage>
        <taxon>Bacteria</taxon>
        <taxon>Bacillati</taxon>
        <taxon>Actinomycetota</taxon>
        <taxon>Actinomycetes</taxon>
        <taxon>Streptosporangiales</taxon>
        <taxon>Streptosporangiaceae</taxon>
        <taxon>Acrocarpospora</taxon>
    </lineage>
</organism>
<dbReference type="RefSeq" id="WP_204042438.1">
    <property type="nucleotide sequence ID" value="NZ_BOOA01000032.1"/>
</dbReference>
<reference evidence="2" key="1">
    <citation type="submission" date="2021-01" db="EMBL/GenBank/DDBJ databases">
        <title>Whole genome shotgun sequence of Acrocarpospora phusangensis NBRC 108782.</title>
        <authorList>
            <person name="Komaki H."/>
            <person name="Tamura T."/>
        </authorList>
    </citation>
    <scope>NUCLEOTIDE SEQUENCE</scope>
    <source>
        <strain evidence="2">NBRC 108782</strain>
    </source>
</reference>
<dbReference type="InterPro" id="IPR036249">
    <property type="entry name" value="Thioredoxin-like_sf"/>
</dbReference>
<dbReference type="AlphaFoldDB" id="A0A919QDK5"/>
<dbReference type="InterPro" id="IPR001853">
    <property type="entry name" value="DSBA-like_thioredoxin_dom"/>
</dbReference>
<evidence type="ECO:0000313" key="2">
    <source>
        <dbReference type="EMBL" id="GIH25734.1"/>
    </source>
</evidence>
<protein>
    <submittedName>
        <fullName evidence="2">Protein disulfide-isomerase</fullName>
    </submittedName>
</protein>
<dbReference type="Proteomes" id="UP000640052">
    <property type="component" value="Unassembled WGS sequence"/>
</dbReference>
<proteinExistence type="predicted"/>
<dbReference type="PANTHER" id="PTHR13887:SF41">
    <property type="entry name" value="THIOREDOXIN SUPERFAMILY PROTEIN"/>
    <property type="match status" value="1"/>
</dbReference>
<comment type="caution">
    <text evidence="2">The sequence shown here is derived from an EMBL/GenBank/DDBJ whole genome shotgun (WGS) entry which is preliminary data.</text>
</comment>
<dbReference type="PANTHER" id="PTHR13887">
    <property type="entry name" value="GLUTATHIONE S-TRANSFERASE KAPPA"/>
    <property type="match status" value="1"/>
</dbReference>
<keyword evidence="3" id="KW-1185">Reference proteome</keyword>